<evidence type="ECO:0000313" key="2">
    <source>
        <dbReference type="EMBL" id="JAG03312.1"/>
    </source>
</evidence>
<protein>
    <submittedName>
        <fullName evidence="2">Cytochrome b-c1 complex subunit 2, mitochondrial</fullName>
    </submittedName>
</protein>
<reference evidence="2" key="2">
    <citation type="submission" date="2014-07" db="EMBL/GenBank/DDBJ databases">
        <authorList>
            <person name="Hull J."/>
        </authorList>
    </citation>
    <scope>NUCLEOTIDE SEQUENCE</scope>
</reference>
<dbReference type="InterPro" id="IPR011249">
    <property type="entry name" value="Metalloenz_LuxS/M16"/>
</dbReference>
<dbReference type="Gene3D" id="3.30.830.10">
    <property type="entry name" value="Metalloenzyme, LuxS/M16 peptidase-like"/>
    <property type="match status" value="1"/>
</dbReference>
<sequence length="121" mass="13212">MGLFVKNGPRYEDSQCIGSSAVMESLPLLGNAQQSGESISKTLGTLSNAFKVDNKREAMSFVLMAPSYHRKEALSLLNGMCLHPTQDAEIFERAKQDAMKRASIVCRDATNACFELLHDAG</sequence>
<dbReference type="EMBL" id="GDHC01014942">
    <property type="protein sequence ID" value="JAQ03687.1"/>
    <property type="molecule type" value="Transcribed_RNA"/>
</dbReference>
<gene>
    <name evidence="2" type="primary">Uqcrc2_1</name>
    <name evidence="2" type="ORF">CM83_17691</name>
    <name evidence="3" type="ORF">g.15317</name>
</gene>
<feature type="domain" description="Peptidase M16 N-terminal" evidence="1">
    <location>
        <begin position="2"/>
        <end position="120"/>
    </location>
</feature>
<reference evidence="2" key="1">
    <citation type="journal article" date="2014" name="PLoS ONE">
        <title>Transcriptome-Based Identification of ABC Transporters in the Western Tarnished Plant Bug Lygus hesperus.</title>
        <authorList>
            <person name="Hull J.J."/>
            <person name="Chaney K."/>
            <person name="Geib S.M."/>
            <person name="Fabrick J.A."/>
            <person name="Brent C.S."/>
            <person name="Walsh D."/>
            <person name="Lavine L.C."/>
        </authorList>
    </citation>
    <scope>NUCLEOTIDE SEQUENCE</scope>
</reference>
<dbReference type="GO" id="GO:0046872">
    <property type="term" value="F:metal ion binding"/>
    <property type="evidence" value="ECO:0007669"/>
    <property type="project" value="InterPro"/>
</dbReference>
<dbReference type="EMBL" id="GBHO01040292">
    <property type="protein sequence ID" value="JAG03312.1"/>
    <property type="molecule type" value="Transcribed_RNA"/>
</dbReference>
<dbReference type="Pfam" id="PF00675">
    <property type="entry name" value="Peptidase_M16"/>
    <property type="match status" value="1"/>
</dbReference>
<dbReference type="InterPro" id="IPR011765">
    <property type="entry name" value="Pept_M16_N"/>
</dbReference>
<dbReference type="SUPFAM" id="SSF63411">
    <property type="entry name" value="LuxS/MPP-like metallohydrolase"/>
    <property type="match status" value="1"/>
</dbReference>
<evidence type="ECO:0000259" key="1">
    <source>
        <dbReference type="Pfam" id="PF00675"/>
    </source>
</evidence>
<organism evidence="2">
    <name type="scientific">Lygus hesperus</name>
    <name type="common">Western plant bug</name>
    <dbReference type="NCBI Taxonomy" id="30085"/>
    <lineage>
        <taxon>Eukaryota</taxon>
        <taxon>Metazoa</taxon>
        <taxon>Ecdysozoa</taxon>
        <taxon>Arthropoda</taxon>
        <taxon>Hexapoda</taxon>
        <taxon>Insecta</taxon>
        <taxon>Pterygota</taxon>
        <taxon>Neoptera</taxon>
        <taxon>Paraneoptera</taxon>
        <taxon>Hemiptera</taxon>
        <taxon>Heteroptera</taxon>
        <taxon>Panheteroptera</taxon>
        <taxon>Cimicomorpha</taxon>
        <taxon>Miridae</taxon>
        <taxon>Mirini</taxon>
        <taxon>Lygus</taxon>
    </lineage>
</organism>
<proteinExistence type="predicted"/>
<accession>A0A0A9W4D8</accession>
<reference evidence="3" key="3">
    <citation type="journal article" date="2016" name="Gigascience">
        <title>De novo construction of an expanded transcriptome assembly for the western tarnished plant bug, Lygus hesperus.</title>
        <authorList>
            <person name="Tassone E.E."/>
            <person name="Geib S.M."/>
            <person name="Hall B."/>
            <person name="Fabrick J.A."/>
            <person name="Brent C.S."/>
            <person name="Hull J.J."/>
        </authorList>
    </citation>
    <scope>NUCLEOTIDE SEQUENCE</scope>
</reference>
<name>A0A0A9W4D8_LYGHE</name>
<evidence type="ECO:0000313" key="3">
    <source>
        <dbReference type="EMBL" id="JAQ03687.1"/>
    </source>
</evidence>
<dbReference type="AlphaFoldDB" id="A0A0A9W4D8"/>